<comment type="similarity">
    <text evidence="1">Belongs to the class-I pyridine nucleotide-disulfide oxidoreductase family.</text>
</comment>
<keyword evidence="6" id="KW-0520">NAD</keyword>
<comment type="caution">
    <text evidence="10">The sequence shown here is derived from an EMBL/GenBank/DDBJ whole genome shotgun (WGS) entry which is preliminary data.</text>
</comment>
<dbReference type="InterPro" id="IPR023753">
    <property type="entry name" value="FAD/NAD-binding_dom"/>
</dbReference>
<keyword evidence="3 6" id="KW-0274">FAD</keyword>
<keyword evidence="11" id="KW-1185">Reference proteome</keyword>
<dbReference type="PANTHER" id="PTHR43014">
    <property type="entry name" value="MERCURIC REDUCTASE"/>
    <property type="match status" value="1"/>
</dbReference>
<dbReference type="InterPro" id="IPR016156">
    <property type="entry name" value="FAD/NAD-linked_Rdtase_dimer_sf"/>
</dbReference>
<evidence type="ECO:0000256" key="3">
    <source>
        <dbReference type="ARBA" id="ARBA00022827"/>
    </source>
</evidence>
<evidence type="ECO:0000313" key="10">
    <source>
        <dbReference type="EMBL" id="TGD83179.1"/>
    </source>
</evidence>
<feature type="binding site" evidence="6">
    <location>
        <position position="205"/>
    </location>
    <ligand>
        <name>NAD(+)</name>
        <dbReference type="ChEBI" id="CHEBI:57540"/>
    </ligand>
</feature>
<dbReference type="OrthoDB" id="9800167at2"/>
<dbReference type="GO" id="GO:0003955">
    <property type="term" value="F:NAD(P)H dehydrogenase (quinone) activity"/>
    <property type="evidence" value="ECO:0007669"/>
    <property type="project" value="TreeGrafter"/>
</dbReference>
<dbReference type="Proteomes" id="UP000298284">
    <property type="component" value="Unassembled WGS sequence"/>
</dbReference>
<evidence type="ECO:0000259" key="8">
    <source>
        <dbReference type="Pfam" id="PF02852"/>
    </source>
</evidence>
<dbReference type="Pfam" id="PF02852">
    <property type="entry name" value="Pyr_redox_dim"/>
    <property type="match status" value="1"/>
</dbReference>
<gene>
    <name evidence="10" type="ORF">EU557_05205</name>
</gene>
<feature type="active site" description="Proton acceptor" evidence="5">
    <location>
        <position position="446"/>
    </location>
</feature>
<feature type="binding site" evidence="6">
    <location>
        <position position="273"/>
    </location>
    <ligand>
        <name>NAD(+)</name>
        <dbReference type="ChEBI" id="CHEBI:57540"/>
    </ligand>
</feature>
<dbReference type="SUPFAM" id="SSF55424">
    <property type="entry name" value="FAD/NAD-linked reductases, dimerisation (C-terminal) domain"/>
    <property type="match status" value="1"/>
</dbReference>
<evidence type="ECO:0000259" key="9">
    <source>
        <dbReference type="Pfam" id="PF07992"/>
    </source>
</evidence>
<accession>A0A4Z0MUN0</accession>
<dbReference type="EMBL" id="SRKZ01000001">
    <property type="protein sequence ID" value="TGD83179.1"/>
    <property type="molecule type" value="Genomic_DNA"/>
</dbReference>
<keyword evidence="6" id="KW-0547">Nucleotide-binding</keyword>
<feature type="binding site" evidence="6">
    <location>
        <position position="51"/>
    </location>
    <ligand>
        <name>FAD</name>
        <dbReference type="ChEBI" id="CHEBI:57692"/>
    </ligand>
</feature>
<dbReference type="RefSeq" id="WP_135529330.1">
    <property type="nucleotide sequence ID" value="NZ_SRKZ01000001.1"/>
</dbReference>
<dbReference type="PIRSF" id="PIRSF000350">
    <property type="entry name" value="Mercury_reductase_MerA"/>
    <property type="match status" value="1"/>
</dbReference>
<feature type="disulfide bond" description="Redox-active" evidence="7">
    <location>
        <begin position="42"/>
        <end position="47"/>
    </location>
</feature>
<keyword evidence="4" id="KW-0560">Oxidoreductase</keyword>
<feature type="domain" description="Pyridine nucleotide-disulphide oxidoreductase dimerisation" evidence="8">
    <location>
        <begin position="350"/>
        <end position="455"/>
    </location>
</feature>
<dbReference type="InterPro" id="IPR001100">
    <property type="entry name" value="Pyr_nuc-diS_OxRdtase"/>
</dbReference>
<feature type="binding site" evidence="6">
    <location>
        <position position="314"/>
    </location>
    <ligand>
        <name>FAD</name>
        <dbReference type="ChEBI" id="CHEBI:57692"/>
    </ligand>
</feature>
<dbReference type="FunFam" id="3.30.390.30:FF:000001">
    <property type="entry name" value="Dihydrolipoyl dehydrogenase"/>
    <property type="match status" value="1"/>
</dbReference>
<dbReference type="GO" id="GO:0050660">
    <property type="term" value="F:flavin adenine dinucleotide binding"/>
    <property type="evidence" value="ECO:0007669"/>
    <property type="project" value="TreeGrafter"/>
</dbReference>
<dbReference type="PRINTS" id="PR00411">
    <property type="entry name" value="PNDRDTASEI"/>
</dbReference>
<evidence type="ECO:0000256" key="5">
    <source>
        <dbReference type="PIRSR" id="PIRSR000350-2"/>
    </source>
</evidence>
<evidence type="ECO:0000256" key="4">
    <source>
        <dbReference type="ARBA" id="ARBA00023002"/>
    </source>
</evidence>
<feature type="domain" description="FAD/NAD(P)-binding" evidence="9">
    <location>
        <begin position="5"/>
        <end position="325"/>
    </location>
</feature>
<dbReference type="SUPFAM" id="SSF51905">
    <property type="entry name" value="FAD/NAD(P)-binding domain"/>
    <property type="match status" value="1"/>
</dbReference>
<protein>
    <submittedName>
        <fullName evidence="10">Mercuric reductase</fullName>
    </submittedName>
</protein>
<sequence>MPISYDALIIGSGQAGNPLATALAKAGRKVAIVEKYLLGGSCINYGCSPVKAMLASAERVHQVATAQEYGVHAAPPEVDFKAIMARKDTIIQEMRDGVRKNLTKEHSGITVLHGHATFTGPKTVRVTGLDGQVHDLKAPLIFINTGTESAIPPIEGLADNHFLTNKSILELQELPEHLLILGGGYIGLEFGQMFRRFGSRVTIIEHAKQLLEREDNDVCEAMQEQLGADGVEFVLGAYVQRVSRNEEGAYTLTAHTAAGERRLRGSHLLVAIGRKPNTDDLGLEAAGIETNEEGYILVNERLQTNVRGVYALGDVHPGPQFTHLSYDDYRVVRDNIIHRKRRSAKDRPLPYVVFTQPQLGRIGLSEKQAQEQKLDYRVATMPVQYVGRARETGNKEGFMKVLVDAHNHIIGATIFSEQGGEIMSMIQLAMAGKITCDQLQNMVFAHPTWAESLNNLFAKLEKA</sequence>
<comment type="cofactor">
    <cofactor evidence="6">
        <name>FAD</name>
        <dbReference type="ChEBI" id="CHEBI:57692"/>
    </cofactor>
    <text evidence="6">Binds 1 FAD per subunit.</text>
</comment>
<dbReference type="Gene3D" id="3.50.50.60">
    <property type="entry name" value="FAD/NAD(P)-binding domain"/>
    <property type="match status" value="2"/>
</dbReference>
<dbReference type="PRINTS" id="PR00368">
    <property type="entry name" value="FADPNR"/>
</dbReference>
<dbReference type="AlphaFoldDB" id="A0A4Z0MUN0"/>
<dbReference type="Pfam" id="PF07992">
    <property type="entry name" value="Pyr_redox_2"/>
    <property type="match status" value="1"/>
</dbReference>
<evidence type="ECO:0000256" key="2">
    <source>
        <dbReference type="ARBA" id="ARBA00022630"/>
    </source>
</evidence>
<evidence type="ECO:0000256" key="1">
    <source>
        <dbReference type="ARBA" id="ARBA00007532"/>
    </source>
</evidence>
<proteinExistence type="inferred from homology"/>
<organism evidence="10 11">
    <name type="scientific">Hymenobacter wooponensis</name>
    <dbReference type="NCBI Taxonomy" id="1525360"/>
    <lineage>
        <taxon>Bacteria</taxon>
        <taxon>Pseudomonadati</taxon>
        <taxon>Bacteroidota</taxon>
        <taxon>Cytophagia</taxon>
        <taxon>Cytophagales</taxon>
        <taxon>Hymenobacteraceae</taxon>
        <taxon>Hymenobacter</taxon>
    </lineage>
</organism>
<feature type="binding site" evidence="6">
    <location>
        <begin position="182"/>
        <end position="189"/>
    </location>
    <ligand>
        <name>NAD(+)</name>
        <dbReference type="ChEBI" id="CHEBI:57540"/>
    </ligand>
</feature>
<dbReference type="Gene3D" id="3.30.390.30">
    <property type="match status" value="1"/>
</dbReference>
<dbReference type="InterPro" id="IPR036188">
    <property type="entry name" value="FAD/NAD-bd_sf"/>
</dbReference>
<name>A0A4Z0MUN0_9BACT</name>
<evidence type="ECO:0000256" key="6">
    <source>
        <dbReference type="PIRSR" id="PIRSR000350-3"/>
    </source>
</evidence>
<evidence type="ECO:0000256" key="7">
    <source>
        <dbReference type="PIRSR" id="PIRSR000350-4"/>
    </source>
</evidence>
<keyword evidence="2" id="KW-0285">Flavoprotein</keyword>
<reference evidence="10 11" key="1">
    <citation type="submission" date="2019-04" db="EMBL/GenBank/DDBJ databases">
        <authorList>
            <person name="Feng G."/>
            <person name="Zhang J."/>
            <person name="Zhu H."/>
        </authorList>
    </citation>
    <scope>NUCLEOTIDE SEQUENCE [LARGE SCALE GENOMIC DNA]</scope>
    <source>
        <strain evidence="10 11">JCM 19491</strain>
    </source>
</reference>
<dbReference type="InterPro" id="IPR004099">
    <property type="entry name" value="Pyr_nucl-diS_OxRdtase_dimer"/>
</dbReference>
<evidence type="ECO:0000313" key="11">
    <source>
        <dbReference type="Proteomes" id="UP000298284"/>
    </source>
</evidence>
<dbReference type="PANTHER" id="PTHR43014:SF2">
    <property type="entry name" value="MERCURIC REDUCTASE"/>
    <property type="match status" value="1"/>
</dbReference>